<dbReference type="KEGG" id="sfol:H3H32_26465"/>
<keyword evidence="2" id="KW-1185">Reference proteome</keyword>
<proteinExistence type="predicted"/>
<gene>
    <name evidence="1" type="ORF">H3H32_26465</name>
</gene>
<dbReference type="PROSITE" id="PS51257">
    <property type="entry name" value="PROKAR_LIPOPROTEIN"/>
    <property type="match status" value="1"/>
</dbReference>
<protein>
    <recommendedName>
        <fullName evidence="3">Lipoprotein</fullName>
    </recommendedName>
</protein>
<dbReference type="AlphaFoldDB" id="A0A7G5GRI4"/>
<reference evidence="1 2" key="1">
    <citation type="submission" date="2020-07" db="EMBL/GenBank/DDBJ databases">
        <title>Spirosoma foliorum sp. nov., isolated from the leaves on the Nejang mountain Korea, Republic of.</title>
        <authorList>
            <person name="Ho H."/>
            <person name="Lee Y.-J."/>
            <person name="Nurcahyanto D.-A."/>
            <person name="Kim S.-G."/>
        </authorList>
    </citation>
    <scope>NUCLEOTIDE SEQUENCE [LARGE SCALE GENOMIC DNA]</scope>
    <source>
        <strain evidence="1 2">PL0136</strain>
    </source>
</reference>
<evidence type="ECO:0008006" key="3">
    <source>
        <dbReference type="Google" id="ProtNLM"/>
    </source>
</evidence>
<name>A0A7G5GRI4_9BACT</name>
<organism evidence="1 2">
    <name type="scientific">Spirosoma foliorum</name>
    <dbReference type="NCBI Taxonomy" id="2710596"/>
    <lineage>
        <taxon>Bacteria</taxon>
        <taxon>Pseudomonadati</taxon>
        <taxon>Bacteroidota</taxon>
        <taxon>Cytophagia</taxon>
        <taxon>Cytophagales</taxon>
        <taxon>Cytophagaceae</taxon>
        <taxon>Spirosoma</taxon>
    </lineage>
</organism>
<evidence type="ECO:0000313" key="1">
    <source>
        <dbReference type="EMBL" id="QMW01476.1"/>
    </source>
</evidence>
<dbReference type="EMBL" id="CP059732">
    <property type="protein sequence ID" value="QMW01476.1"/>
    <property type="molecule type" value="Genomic_DNA"/>
</dbReference>
<accession>A0A7G5GRI4</accession>
<dbReference type="Proteomes" id="UP000515369">
    <property type="component" value="Chromosome"/>
</dbReference>
<sequence>MKKNCLFRSAGGGVIWLASVFLLQSCTRLEMLSDVSQSANASPQKGAIELHYEAENVTYQELDKANASTAFDKIHAMANAHRSKIDLQIYEDGTSAWKMTKLTPKHDVKINDLTPVNPMPQTRTTQVDRSGMGFFYGDDGKLLHKHAVPTKSFGDLVAQVKKNPEAIYSALGVKPKQRIDEIIANAKANGAIVTDLGNNNISVRQSVVEAQMPSSNRARVPSSNYKSVDIINTNLNVVVGSALYDENEKLVSQVYYRYKINEERKLVPEAMYMKTWTTLEKTGKTVITISNTYFDNVSETINID</sequence>
<dbReference type="RefSeq" id="WP_182458758.1">
    <property type="nucleotide sequence ID" value="NZ_CP059732.1"/>
</dbReference>
<evidence type="ECO:0000313" key="2">
    <source>
        <dbReference type="Proteomes" id="UP000515369"/>
    </source>
</evidence>